<dbReference type="WBParaSite" id="nOo.2.0.1.t13928-RA">
    <property type="protein sequence ID" value="nOo.2.0.1.t13928-RA"/>
    <property type="gene ID" value="nOo.2.0.1.g13928"/>
</dbReference>
<dbReference type="OrthoDB" id="10473498at2759"/>
<evidence type="ECO:0000313" key="2">
    <source>
        <dbReference type="Proteomes" id="UP000271087"/>
    </source>
</evidence>
<proteinExistence type="predicted"/>
<sequence length="41" mass="4757">MRQKWNCENASQQNFTSMQVAVYTRTHAKIPAIKCSNITRT</sequence>
<organism evidence="3">
    <name type="scientific">Onchocerca ochengi</name>
    <name type="common">Filarial nematode worm</name>
    <dbReference type="NCBI Taxonomy" id="42157"/>
    <lineage>
        <taxon>Eukaryota</taxon>
        <taxon>Metazoa</taxon>
        <taxon>Ecdysozoa</taxon>
        <taxon>Nematoda</taxon>
        <taxon>Chromadorea</taxon>
        <taxon>Rhabditida</taxon>
        <taxon>Spirurina</taxon>
        <taxon>Spiruromorpha</taxon>
        <taxon>Filarioidea</taxon>
        <taxon>Onchocercidae</taxon>
        <taxon>Onchocerca</taxon>
    </lineage>
</organism>
<dbReference type="Proteomes" id="UP000271087">
    <property type="component" value="Unassembled WGS sequence"/>
</dbReference>
<evidence type="ECO:0000313" key="1">
    <source>
        <dbReference type="EMBL" id="VDN07378.1"/>
    </source>
</evidence>
<protein>
    <submittedName>
        <fullName evidence="1 3">Uncharacterized protein</fullName>
    </submittedName>
</protein>
<evidence type="ECO:0000313" key="3">
    <source>
        <dbReference type="WBParaSite" id="nOo.2.0.1.t13928-RA"/>
    </source>
</evidence>
<dbReference type="EMBL" id="UYRW01021515">
    <property type="protein sequence ID" value="VDN07378.1"/>
    <property type="molecule type" value="Genomic_DNA"/>
</dbReference>
<reference evidence="1 2" key="2">
    <citation type="submission" date="2018-08" db="EMBL/GenBank/DDBJ databases">
        <authorList>
            <person name="Laetsch R D."/>
            <person name="Stevens L."/>
            <person name="Kumar S."/>
            <person name="Blaxter L. M."/>
        </authorList>
    </citation>
    <scope>NUCLEOTIDE SEQUENCE [LARGE SCALE GENOMIC DNA]</scope>
</reference>
<gene>
    <name evidence="1" type="ORF">NOO_LOCUS13928</name>
</gene>
<keyword evidence="2" id="KW-1185">Reference proteome</keyword>
<dbReference type="AlphaFoldDB" id="A0A182F0G5"/>
<name>A0A182F0G5_ONCOC</name>
<accession>A0A182F0G5</accession>
<reference evidence="3" key="1">
    <citation type="submission" date="2016-06" db="UniProtKB">
        <authorList>
            <consortium name="WormBaseParasite"/>
        </authorList>
    </citation>
    <scope>IDENTIFICATION</scope>
</reference>